<evidence type="ECO:0000256" key="1">
    <source>
        <dbReference type="ARBA" id="ARBA00001946"/>
    </source>
</evidence>
<evidence type="ECO:0000256" key="4">
    <source>
        <dbReference type="RuleBase" id="RU003834"/>
    </source>
</evidence>
<dbReference type="AlphaFoldDB" id="A0A7Z2GBZ3"/>
<comment type="cofactor">
    <cofactor evidence="1">
        <name>Mg(2+)</name>
        <dbReference type="ChEBI" id="CHEBI:18420"/>
    </cofactor>
</comment>
<dbReference type="SUPFAM" id="SSF54966">
    <property type="entry name" value="RuBisCO, large subunit, small (N-terminal) domain"/>
    <property type="match status" value="1"/>
</dbReference>
<dbReference type="InterPro" id="IPR033966">
    <property type="entry name" value="RuBisCO"/>
</dbReference>
<dbReference type="Gene3D" id="3.30.70.150">
    <property type="entry name" value="RuBisCO large subunit, N-terminal domain"/>
    <property type="match status" value="1"/>
</dbReference>
<dbReference type="CDD" id="cd08207">
    <property type="entry name" value="RLP_NonPhot"/>
    <property type="match status" value="1"/>
</dbReference>
<dbReference type="SUPFAM" id="SSF51649">
    <property type="entry name" value="RuBisCo, C-terminal domain"/>
    <property type="match status" value="1"/>
</dbReference>
<evidence type="ECO:0000256" key="3">
    <source>
        <dbReference type="ARBA" id="ARBA00022842"/>
    </source>
</evidence>
<dbReference type="Pfam" id="PF00016">
    <property type="entry name" value="RuBisCO_large"/>
    <property type="match status" value="1"/>
</dbReference>
<dbReference type="InterPro" id="IPR020878">
    <property type="entry name" value="RuBisCo_large_chain_AS"/>
</dbReference>
<sequence>MTERIHATYWLETGDDPRRAADVIAGEQSSGTFVALPNETPELKARSGARVERLDVLESVDAPSLAGGMRSQTYTRCTLELSWPIENFGASLPNLMSTIAGNLFELRQVSGLRLTGLRLPDSFAAAYPGPAFGIAGTRRLTGVAHGPLIGTIIKPSVGLSPEETAQQVRELVQGGIDFIKDDELQADGPHCPFDERVKAVMRVVNEHAERTGKKAMVAFNLTGDLDQMRRRHDLVLAHGGTCVMAVLNSVGIVGLHELRRHSQLPIHAHRAGWGYLSRSPALGWDYAPWQMIWRLAGADHMHVNGLRNKFSEPDDSVIAAARAVLAPVMESAPMPAMPVFSSGQTGLQAADTYAALGGRADLIHTAGGGIFGHPQGVAAGVDALREAWCAAIEGVPLAQHAQQHASLRAALGFWK</sequence>
<dbReference type="InterPro" id="IPR017443">
    <property type="entry name" value="RuBisCO_lsu_fd_N"/>
</dbReference>
<evidence type="ECO:0000313" key="8">
    <source>
        <dbReference type="Proteomes" id="UP000434209"/>
    </source>
</evidence>
<evidence type="ECO:0000313" key="7">
    <source>
        <dbReference type="EMBL" id="QGZ58844.1"/>
    </source>
</evidence>
<dbReference type="GO" id="GO:0016984">
    <property type="term" value="F:ribulose-bisphosphate carboxylase activity"/>
    <property type="evidence" value="ECO:0007669"/>
    <property type="project" value="InterPro"/>
</dbReference>
<name>A0A7Z2GBZ3_9BURK</name>
<dbReference type="KEGG" id="pacp:FAZ97_28260"/>
<dbReference type="PANTHER" id="PTHR42704:SF17">
    <property type="entry name" value="RIBULOSE BISPHOSPHATE CARBOXYLASE LARGE CHAIN"/>
    <property type="match status" value="1"/>
</dbReference>
<dbReference type="SFLD" id="SFLDG00301">
    <property type="entry name" value="RuBisCO-like_proteins"/>
    <property type="match status" value="1"/>
</dbReference>
<comment type="similarity">
    <text evidence="4">Belongs to the RuBisCO large chain family.</text>
</comment>
<dbReference type="Pfam" id="PF02788">
    <property type="entry name" value="RuBisCO_large_N"/>
    <property type="match status" value="1"/>
</dbReference>
<dbReference type="InterPro" id="IPR036422">
    <property type="entry name" value="RuBisCO_lsu_N_sf"/>
</dbReference>
<keyword evidence="8" id="KW-1185">Reference proteome</keyword>
<evidence type="ECO:0000259" key="6">
    <source>
        <dbReference type="Pfam" id="PF02788"/>
    </source>
</evidence>
<dbReference type="GO" id="GO:0000287">
    <property type="term" value="F:magnesium ion binding"/>
    <property type="evidence" value="ECO:0007669"/>
    <property type="project" value="InterPro"/>
</dbReference>
<proteinExistence type="inferred from homology"/>
<dbReference type="OrthoDB" id="9770811at2"/>
<dbReference type="InterPro" id="IPR000685">
    <property type="entry name" value="RuBisCO_lsu_C"/>
</dbReference>
<gene>
    <name evidence="7" type="ORF">FAZ97_28260</name>
</gene>
<dbReference type="SFLD" id="SFLDS00014">
    <property type="entry name" value="RuBisCO"/>
    <property type="match status" value="1"/>
</dbReference>
<dbReference type="GO" id="GO:0015977">
    <property type="term" value="P:carbon fixation"/>
    <property type="evidence" value="ECO:0007669"/>
    <property type="project" value="InterPro"/>
</dbReference>
<dbReference type="PROSITE" id="PS00157">
    <property type="entry name" value="RUBISCO_LARGE"/>
    <property type="match status" value="1"/>
</dbReference>
<evidence type="ECO:0000259" key="5">
    <source>
        <dbReference type="Pfam" id="PF00016"/>
    </source>
</evidence>
<dbReference type="EMBL" id="CP046911">
    <property type="protein sequence ID" value="QGZ58844.1"/>
    <property type="molecule type" value="Genomic_DNA"/>
</dbReference>
<dbReference type="InterPro" id="IPR036376">
    <property type="entry name" value="RuBisCO_lsu_C_sf"/>
</dbReference>
<organism evidence="7 8">
    <name type="scientific">Paraburkholderia acidiphila</name>
    <dbReference type="NCBI Taxonomy" id="2571747"/>
    <lineage>
        <taxon>Bacteria</taxon>
        <taxon>Pseudomonadati</taxon>
        <taxon>Pseudomonadota</taxon>
        <taxon>Betaproteobacteria</taxon>
        <taxon>Burkholderiales</taxon>
        <taxon>Burkholderiaceae</taxon>
        <taxon>Paraburkholderia</taxon>
    </lineage>
</organism>
<feature type="domain" description="Ribulose bisphosphate carboxylase large subunit C-terminal" evidence="5">
    <location>
        <begin position="133"/>
        <end position="414"/>
    </location>
</feature>
<protein>
    <submittedName>
        <fullName evidence="7">Ribulose 1,5-bisphosphate carboxylase</fullName>
    </submittedName>
</protein>
<evidence type="ECO:0000256" key="2">
    <source>
        <dbReference type="ARBA" id="ARBA00022723"/>
    </source>
</evidence>
<dbReference type="RefSeq" id="WP_158762003.1">
    <property type="nucleotide sequence ID" value="NZ_CP046911.1"/>
</dbReference>
<dbReference type="Gene3D" id="3.20.20.110">
    <property type="entry name" value="Ribulose bisphosphate carboxylase, large subunit, C-terminal domain"/>
    <property type="match status" value="1"/>
</dbReference>
<keyword evidence="3" id="KW-0460">Magnesium</keyword>
<dbReference type="PANTHER" id="PTHR42704">
    <property type="entry name" value="RIBULOSE BISPHOSPHATE CARBOXYLASE"/>
    <property type="match status" value="1"/>
</dbReference>
<dbReference type="Proteomes" id="UP000434209">
    <property type="component" value="Chromosome 3"/>
</dbReference>
<keyword evidence="2" id="KW-0479">Metal-binding</keyword>
<feature type="domain" description="Ribulose bisphosphate carboxylase large subunit ferrodoxin-like N-terminal" evidence="6">
    <location>
        <begin position="13"/>
        <end position="122"/>
    </location>
</feature>
<accession>A0A7Z2GBZ3</accession>
<reference evidence="7 8" key="1">
    <citation type="submission" date="2019-12" db="EMBL/GenBank/DDBJ databases">
        <title>Paraburkholderia acidiphila 7Q-K02 sp. nov and Paraburkholderia acidisoli DHF22 sp. nov., two strains isolated from forest soil.</title>
        <authorList>
            <person name="Gao Z."/>
            <person name="Qiu L."/>
        </authorList>
    </citation>
    <scope>NUCLEOTIDE SEQUENCE [LARGE SCALE GENOMIC DNA]</scope>
    <source>
        <strain evidence="7 8">7Q-K02</strain>
    </source>
</reference>